<keyword evidence="4" id="KW-1185">Reference proteome</keyword>
<feature type="region of interest" description="Disordered" evidence="1">
    <location>
        <begin position="174"/>
        <end position="221"/>
    </location>
</feature>
<evidence type="ECO:0000313" key="4">
    <source>
        <dbReference type="Proteomes" id="UP000596742"/>
    </source>
</evidence>
<accession>A0A8B6BEQ3</accession>
<evidence type="ECO:0000256" key="1">
    <source>
        <dbReference type="SAM" id="MobiDB-lite"/>
    </source>
</evidence>
<feature type="compositionally biased region" description="Acidic residues" evidence="1">
    <location>
        <begin position="212"/>
        <end position="221"/>
    </location>
</feature>
<evidence type="ECO:0000313" key="3">
    <source>
        <dbReference type="EMBL" id="VDH89614.1"/>
    </source>
</evidence>
<feature type="compositionally biased region" description="Low complexity" evidence="1">
    <location>
        <begin position="174"/>
        <end position="191"/>
    </location>
</feature>
<feature type="signal peptide" evidence="2">
    <location>
        <begin position="1"/>
        <end position="19"/>
    </location>
</feature>
<feature type="chain" id="PRO_5033051799" evidence="2">
    <location>
        <begin position="20"/>
        <end position="261"/>
    </location>
</feature>
<gene>
    <name evidence="3" type="ORF">MGAL_10B036053</name>
</gene>
<dbReference type="OrthoDB" id="6135025at2759"/>
<keyword evidence="2" id="KW-0732">Signal</keyword>
<dbReference type="Proteomes" id="UP000596742">
    <property type="component" value="Unassembled WGS sequence"/>
</dbReference>
<organism evidence="3 4">
    <name type="scientific">Mytilus galloprovincialis</name>
    <name type="common">Mediterranean mussel</name>
    <dbReference type="NCBI Taxonomy" id="29158"/>
    <lineage>
        <taxon>Eukaryota</taxon>
        <taxon>Metazoa</taxon>
        <taxon>Spiralia</taxon>
        <taxon>Lophotrochozoa</taxon>
        <taxon>Mollusca</taxon>
        <taxon>Bivalvia</taxon>
        <taxon>Autobranchia</taxon>
        <taxon>Pteriomorphia</taxon>
        <taxon>Mytilida</taxon>
        <taxon>Mytiloidea</taxon>
        <taxon>Mytilidae</taxon>
        <taxon>Mytilinae</taxon>
        <taxon>Mytilus</taxon>
    </lineage>
</organism>
<proteinExistence type="predicted"/>
<evidence type="ECO:0000256" key="2">
    <source>
        <dbReference type="SAM" id="SignalP"/>
    </source>
</evidence>
<dbReference type="AlphaFoldDB" id="A0A8B6BEQ3"/>
<reference evidence="3" key="1">
    <citation type="submission" date="2018-11" db="EMBL/GenBank/DDBJ databases">
        <authorList>
            <person name="Alioto T."/>
            <person name="Alioto T."/>
        </authorList>
    </citation>
    <scope>NUCLEOTIDE SEQUENCE</scope>
</reference>
<feature type="compositionally biased region" description="Polar residues" evidence="1">
    <location>
        <begin position="192"/>
        <end position="203"/>
    </location>
</feature>
<name>A0A8B6BEQ3_MYTGA</name>
<protein>
    <submittedName>
        <fullName evidence="3">Uncharacterized protein</fullName>
    </submittedName>
</protein>
<dbReference type="EMBL" id="UYJE01000049">
    <property type="protein sequence ID" value="VDH89614.1"/>
    <property type="molecule type" value="Genomic_DNA"/>
</dbReference>
<sequence length="261" mass="27332">MKVIYLLGILLVVCGLNKSEKCVCLHWANDPESTCLEIHFFEGLIKQNFSISTLDISLITIEEKQICRNLKEEDRKLGGSIDITTNPDGSHSYGGSIDTPFGGVSGHVHTSPDGHISGGDGGVSAGLGGLGSAGVHGSYDKGKGVSVGVHGSFGVPGAQVGGSVDVNSHGTVTAEGSATSGGTTFSGSVNSKGETGSSMTQSVPFGKRHVEVDEERGNEESEELKMIISNKNTNDDKSGDVLITILIPQRSRIQQSRITYR</sequence>
<comment type="caution">
    <text evidence="3">The sequence shown here is derived from an EMBL/GenBank/DDBJ whole genome shotgun (WGS) entry which is preliminary data.</text>
</comment>